<dbReference type="PANTHER" id="PTHR43433">
    <property type="entry name" value="HYDROLASE, ALPHA/BETA FOLD FAMILY PROTEIN"/>
    <property type="match status" value="1"/>
</dbReference>
<dbReference type="InterPro" id="IPR000073">
    <property type="entry name" value="AB_hydrolase_1"/>
</dbReference>
<name>A0A6A7Y8G1_9HYPH</name>
<dbReference type="InterPro" id="IPR029058">
    <property type="entry name" value="AB_hydrolase_fold"/>
</dbReference>
<dbReference type="EMBL" id="VWNA01000003">
    <property type="protein sequence ID" value="MQT15624.1"/>
    <property type="molecule type" value="Genomic_DNA"/>
</dbReference>
<dbReference type="GO" id="GO:0016787">
    <property type="term" value="F:hydrolase activity"/>
    <property type="evidence" value="ECO:0007669"/>
    <property type="project" value="UniProtKB-KW"/>
</dbReference>
<dbReference type="AlphaFoldDB" id="A0A6A7Y8G1"/>
<keyword evidence="2" id="KW-0378">Hydrolase</keyword>
<evidence type="ECO:0000313" key="2">
    <source>
        <dbReference type="EMBL" id="MQT15624.1"/>
    </source>
</evidence>
<dbReference type="Gene3D" id="3.40.50.1820">
    <property type="entry name" value="alpha/beta hydrolase"/>
    <property type="match status" value="1"/>
</dbReference>
<dbReference type="SUPFAM" id="SSF53474">
    <property type="entry name" value="alpha/beta-Hydrolases"/>
    <property type="match status" value="1"/>
</dbReference>
<evidence type="ECO:0000313" key="3">
    <source>
        <dbReference type="Proteomes" id="UP000332515"/>
    </source>
</evidence>
<keyword evidence="3" id="KW-1185">Reference proteome</keyword>
<protein>
    <submittedName>
        <fullName evidence="2">Alpha/beta fold hydrolase</fullName>
    </submittedName>
</protein>
<dbReference type="PANTHER" id="PTHR43433:SF5">
    <property type="entry name" value="AB HYDROLASE-1 DOMAIN-CONTAINING PROTEIN"/>
    <property type="match status" value="1"/>
</dbReference>
<dbReference type="InterPro" id="IPR050471">
    <property type="entry name" value="AB_hydrolase"/>
</dbReference>
<gene>
    <name evidence="2" type="ORF">F0357_23830</name>
</gene>
<feature type="domain" description="AB hydrolase-1" evidence="1">
    <location>
        <begin position="47"/>
        <end position="269"/>
    </location>
</feature>
<dbReference type="Pfam" id="PF00561">
    <property type="entry name" value="Abhydrolase_1"/>
    <property type="match status" value="1"/>
</dbReference>
<organism evidence="2 3">
    <name type="scientific">Segnochrobactrum spirostomi</name>
    <dbReference type="NCBI Taxonomy" id="2608987"/>
    <lineage>
        <taxon>Bacteria</taxon>
        <taxon>Pseudomonadati</taxon>
        <taxon>Pseudomonadota</taxon>
        <taxon>Alphaproteobacteria</taxon>
        <taxon>Hyphomicrobiales</taxon>
        <taxon>Segnochrobactraceae</taxon>
        <taxon>Segnochrobactrum</taxon>
    </lineage>
</organism>
<dbReference type="PRINTS" id="PR00111">
    <property type="entry name" value="ABHYDROLASE"/>
</dbReference>
<evidence type="ECO:0000259" key="1">
    <source>
        <dbReference type="Pfam" id="PF00561"/>
    </source>
</evidence>
<proteinExistence type="predicted"/>
<dbReference type="Proteomes" id="UP000332515">
    <property type="component" value="Unassembled WGS sequence"/>
</dbReference>
<reference evidence="2 3" key="1">
    <citation type="submission" date="2019-09" db="EMBL/GenBank/DDBJ databases">
        <title>Segnochrobactrum spirostomi gen. nov., sp. nov., isolated from the ciliate Spirostomum cf. yagiui and description of a novel family, Segnochrobactraceae fam. nov. within the order Rhizobiales of the class Alphaproteobacteria.</title>
        <authorList>
            <person name="Akter S."/>
            <person name="Shazib S.U.A."/>
            <person name="Shin M.K."/>
        </authorList>
    </citation>
    <scope>NUCLEOTIDE SEQUENCE [LARGE SCALE GENOMIC DNA]</scope>
    <source>
        <strain evidence="2 3">Sp-1</strain>
    </source>
</reference>
<accession>A0A6A7Y8G1</accession>
<sequence length="282" mass="29788">MRRRPMGRTCPVAAGPPRTANQGMEAVSEIDVNGERLGYDRAGAGEPLLLIHSLGTAAWLWQEQIRRWSPHFDVIAVDARGHGRSSRNGGFTVRNVATDLAAVLAAFGGKPAKVVAISMGGPIAAHLTDIAPHLVKSLVIADSFATQGEAGATRAAAIEKTIRDGSIDDYARRYATETLVEDGDPAHVEALVASIAAMSADAYIEAAQSVFTSDVVELFKRVTVPTRVVVGSRDQRTPPSLSEAIVGLIPGAEFAVIDGARHLANLDRPEGFHAAVDPFLLG</sequence>
<comment type="caution">
    <text evidence="2">The sequence shown here is derived from an EMBL/GenBank/DDBJ whole genome shotgun (WGS) entry which is preliminary data.</text>
</comment>